<evidence type="ECO:0000313" key="2">
    <source>
        <dbReference type="EMBL" id="KDA53091.1"/>
    </source>
</evidence>
<dbReference type="GO" id="GO:0015074">
    <property type="term" value="P:DNA integration"/>
    <property type="evidence" value="ECO:0007669"/>
    <property type="project" value="InterPro"/>
</dbReference>
<sequence>MIAMSQKERVRLVEMEMVAKGVESLGEAARRLGLSYRQAKRVWRRYREGGASGLVHRSRGRPSNRRKEAALRQVCLAVYRERLLGFGPTLAAEKLTELGVGVVDHETLRRWLVAEGLWERQRRRGPHRRWRERKTHFGELVQLDGSVHDWFGNGSMCFLMNMVDDATGRTLALLCEQETTEAAMRLLWAWIARYGIPRALYTDWKNVYLTTREPTLEEELAGEVPRTAFGKVCAKLGIEIIPASSPQAKGRVERSHGVYQDRFIKELKLLGITEMGKANELLLGGFCEALNRIAQPRYLNGRTPVASYGPF</sequence>
<dbReference type="InterPro" id="IPR009057">
    <property type="entry name" value="Homeodomain-like_sf"/>
</dbReference>
<gene>
    <name evidence="2" type="ORF">EG19_07820</name>
</gene>
<dbReference type="PANTHER" id="PTHR35004:SF7">
    <property type="entry name" value="INTEGRASE PROTEIN"/>
    <property type="match status" value="1"/>
</dbReference>
<dbReference type="EMBL" id="JMFG01000033">
    <property type="protein sequence ID" value="KDA53091.1"/>
    <property type="molecule type" value="Genomic_DNA"/>
</dbReference>
<organism evidence="2 3">
    <name type="scientific">Thermoanaerobaculum aquaticum</name>
    <dbReference type="NCBI Taxonomy" id="1312852"/>
    <lineage>
        <taxon>Bacteria</taxon>
        <taxon>Pseudomonadati</taxon>
        <taxon>Acidobacteriota</taxon>
        <taxon>Thermoanaerobaculia</taxon>
        <taxon>Thermoanaerobaculales</taxon>
        <taxon>Thermoanaerobaculaceae</taxon>
        <taxon>Thermoanaerobaculum</taxon>
    </lineage>
</organism>
<accession>A0A062XY80</accession>
<reference evidence="2 3" key="1">
    <citation type="submission" date="2014-04" db="EMBL/GenBank/DDBJ databases">
        <title>The Genome Sequence of Thermoanaerobaculum aquaticum MP-01, The First Cultivated Group 23 Acidobacterium.</title>
        <authorList>
            <person name="Stamps B.W."/>
            <person name="Losey N.A."/>
            <person name="Lawson P.A."/>
            <person name="Stevenson B.S."/>
        </authorList>
    </citation>
    <scope>NUCLEOTIDE SEQUENCE [LARGE SCALE GENOMIC DNA]</scope>
    <source>
        <strain evidence="2 3">MP-01</strain>
    </source>
</reference>
<protein>
    <recommendedName>
        <fullName evidence="1">Integrase catalytic domain-containing protein</fullName>
    </recommendedName>
</protein>
<dbReference type="Gene3D" id="3.30.420.10">
    <property type="entry name" value="Ribonuclease H-like superfamily/Ribonuclease H"/>
    <property type="match status" value="1"/>
</dbReference>
<name>A0A062XY80_9BACT</name>
<dbReference type="PROSITE" id="PS50994">
    <property type="entry name" value="INTEGRASE"/>
    <property type="match status" value="1"/>
</dbReference>
<feature type="domain" description="Integrase catalytic" evidence="1">
    <location>
        <begin position="122"/>
        <end position="311"/>
    </location>
</feature>
<dbReference type="NCBIfam" id="NF033594">
    <property type="entry name" value="transpos_ISNCY_2"/>
    <property type="match status" value="1"/>
</dbReference>
<dbReference type="SUPFAM" id="SSF53098">
    <property type="entry name" value="Ribonuclease H-like"/>
    <property type="match status" value="1"/>
</dbReference>
<dbReference type="Proteomes" id="UP000027284">
    <property type="component" value="Unassembled WGS sequence"/>
</dbReference>
<dbReference type="Pfam" id="PF13518">
    <property type="entry name" value="HTH_28"/>
    <property type="match status" value="1"/>
</dbReference>
<dbReference type="InterPro" id="IPR036397">
    <property type="entry name" value="RNaseH_sf"/>
</dbReference>
<dbReference type="AlphaFoldDB" id="A0A062XY80"/>
<evidence type="ECO:0000313" key="3">
    <source>
        <dbReference type="Proteomes" id="UP000027284"/>
    </source>
</evidence>
<dbReference type="GO" id="GO:0003676">
    <property type="term" value="F:nucleic acid binding"/>
    <property type="evidence" value="ECO:0007669"/>
    <property type="project" value="InterPro"/>
</dbReference>
<dbReference type="InterPro" id="IPR001584">
    <property type="entry name" value="Integrase_cat-core"/>
</dbReference>
<dbReference type="SUPFAM" id="SSF46689">
    <property type="entry name" value="Homeodomain-like"/>
    <property type="match status" value="1"/>
</dbReference>
<comment type="caution">
    <text evidence="2">The sequence shown here is derived from an EMBL/GenBank/DDBJ whole genome shotgun (WGS) entry which is preliminary data.</text>
</comment>
<dbReference type="InterPro" id="IPR055247">
    <property type="entry name" value="InsJ-like_HTH"/>
</dbReference>
<dbReference type="InterPro" id="IPR047797">
    <property type="entry name" value="ISNCY_transpos"/>
</dbReference>
<dbReference type="InterPro" id="IPR012337">
    <property type="entry name" value="RNaseH-like_sf"/>
</dbReference>
<proteinExistence type="predicted"/>
<keyword evidence="3" id="KW-1185">Reference proteome</keyword>
<dbReference type="PANTHER" id="PTHR35004">
    <property type="entry name" value="TRANSPOSASE RV3428C-RELATED"/>
    <property type="match status" value="1"/>
</dbReference>
<evidence type="ECO:0000259" key="1">
    <source>
        <dbReference type="PROSITE" id="PS50994"/>
    </source>
</evidence>